<evidence type="ECO:0000313" key="8">
    <source>
        <dbReference type="EMBL" id="EGD74678.1"/>
    </source>
</evidence>
<evidence type="ECO:0000256" key="2">
    <source>
        <dbReference type="ARBA" id="ARBA00022692"/>
    </source>
</evidence>
<protein>
    <recommendedName>
        <fullName evidence="10">TRPM SLOG domain-containing protein</fullName>
    </recommendedName>
</protein>
<keyword evidence="4 5" id="KW-0472">Membrane</keyword>
<dbReference type="GO" id="GO:0030001">
    <property type="term" value="P:metal ion transport"/>
    <property type="evidence" value="ECO:0007669"/>
    <property type="project" value="TreeGrafter"/>
</dbReference>
<feature type="domain" description="Ion transport" evidence="6">
    <location>
        <begin position="1067"/>
        <end position="1305"/>
    </location>
</feature>
<feature type="transmembrane region" description="Helical" evidence="5">
    <location>
        <begin position="1198"/>
        <end position="1219"/>
    </location>
</feature>
<keyword evidence="9" id="KW-1185">Reference proteome</keyword>
<evidence type="ECO:0000259" key="6">
    <source>
        <dbReference type="Pfam" id="PF00520"/>
    </source>
</evidence>
<dbReference type="InterPro" id="IPR041491">
    <property type="entry name" value="TRPM_SLOG"/>
</dbReference>
<evidence type="ECO:0000256" key="5">
    <source>
        <dbReference type="SAM" id="Phobius"/>
    </source>
</evidence>
<dbReference type="Pfam" id="PF00520">
    <property type="entry name" value="Ion_trans"/>
    <property type="match status" value="1"/>
</dbReference>
<dbReference type="PANTHER" id="PTHR13800">
    <property type="entry name" value="TRANSIENT RECEPTOR POTENTIAL CATION CHANNEL, SUBFAMILY M, MEMBER 6"/>
    <property type="match status" value="1"/>
</dbReference>
<dbReference type="Proteomes" id="UP000007799">
    <property type="component" value="Unassembled WGS sequence"/>
</dbReference>
<dbReference type="eggNOG" id="KOG3614">
    <property type="taxonomic scope" value="Eukaryota"/>
</dbReference>
<organism evidence="9">
    <name type="scientific">Salpingoeca rosetta (strain ATCC 50818 / BSB-021)</name>
    <dbReference type="NCBI Taxonomy" id="946362"/>
    <lineage>
        <taxon>Eukaryota</taxon>
        <taxon>Choanoflagellata</taxon>
        <taxon>Craspedida</taxon>
        <taxon>Salpingoecidae</taxon>
        <taxon>Salpingoeca</taxon>
    </lineage>
</organism>
<dbReference type="EMBL" id="GL832969">
    <property type="protein sequence ID" value="EGD74678.1"/>
    <property type="molecule type" value="Genomic_DNA"/>
</dbReference>
<sequence length="1435" mass="163090">MSDWQDEEQVSSMPHDDDQEYSDLYSAWIERSFAIHVPPPNTEKPKISMCKRAPTTCYGQVTFDQVPLSNGVPRSGRPFIRLSTTTKPALVTQLLSEQWGLRLPRMIISVTGGATTFELPPRLDKMIRQGLCKAATSSNAWIVTGGTNTGVMKYVGQAIKDVQSQVTSPLIGIVPWSIVNNKDALCELETGDPTRGAVVSYGDPDRFTGRAFCSLDRNHTHFLLVDDGTLDEFGGEIKLRADVEQNVGSRISGGQFGIDFPVSNVVIAIQGGPGTVRTCLEAVRDGIPIVVVNGSGKAADAIAYAFNLLHHSHSDKYSQAGLTTLVREQLSRTQQDDEVAGLVKQVLECASNKEQVFVYEVDFYGRHDVPLDVAILDAILQWESYRIEHGELAWLLAEDVPQEHRKKERSFRAELRKARLLELALTWDRIDVARQETAKYRVLKDFDDKIASDPITQAKARMLKWALVNNRQAFVQIFLETMDTQDVTAFLRTPTTSGLTLPSLRKISHSRSKTRAKGRARQMIKWSNLKHRFSVPLPPTLNTDPLPAHCHSLLADIAATKMYCDLKELFQSRLTITQREMRQYDFNIDFDHDDVADIRKREELIIEANKRFTMANGANAWHMLSYFDVFFVRFLFAQGFMVSRIPVSSSGPPPRHAEAIEGLTRAIHLIWVHRMLDDGWSYGKALDEEMQESPLICAYDNQNDGSAFLNEDIKHDMRAHAARFMETLYSSMRIVIWQPNTLESLFIHPTLTRTPRHNAKYTHLVSLFPGGSFWESQIRHVLAEAVHSDAEYVYLFELDPFFLLAVWAAVTNFPRLTKYFWHLSPQSAIPNGLVLTLVVKAALEHDEKLPPESIVVFEGLANDIMEECVDILNHIDQRNSKLAERILRSRPVNGGMVQTTTLAYRIGYEAFVATDAFLRVLNYLWYDNVDPTNGLIKIFIAALFPFYLVIPGEQLKESHGHAHLGFWETLKRTLPVRIDTSVAIDSNSDGVIDEADDVYEELIRDSSVANLNMFDRGPQRSLRGVKALRRSMSEVIVRQDSPLNVLWRRLYYFYTSPAVGFLLETVSYIVLLLLFSYSALLPTTSWRHGFLKDQGPVPAITFIWMCILMVEEVRQATHQGLRMWWGQLWNRWDAIIYLTYLIAVGLRLSPREDDLGRSRYVYSGVAIMLWTRLARHYAVNQDLGPKLIMVQLMVKDIVVFLGLMVLVFAGYSVALYSVLEENRDWERHTFTEMVFIPYFQIYGELFLEEMRDKTTCANMEFTDCGGDPGWFAAPLLAAYIMIANILLVNLLIAMMSSTYEAVQSRALELWAYQNLDALFEVKETWFLPAPFNIAHNVYLGFVWVLGLLRSTCQPNKVAPDEEGTANLKQFFLMKRAGKAIEDDADDLTEAFWRESLNEDEHARVMDAIKKLEGEVQLVQRLVLNDKAPHATESNI</sequence>
<evidence type="ECO:0000256" key="1">
    <source>
        <dbReference type="ARBA" id="ARBA00004141"/>
    </source>
</evidence>
<evidence type="ECO:0000313" key="9">
    <source>
        <dbReference type="Proteomes" id="UP000007799"/>
    </source>
</evidence>
<dbReference type="OrthoDB" id="5984425at2759"/>
<dbReference type="InterPro" id="IPR005821">
    <property type="entry name" value="Ion_trans_dom"/>
</dbReference>
<keyword evidence="2 5" id="KW-0812">Transmembrane</keyword>
<evidence type="ECO:0000256" key="4">
    <source>
        <dbReference type="ARBA" id="ARBA00023136"/>
    </source>
</evidence>
<dbReference type="Pfam" id="PF18139">
    <property type="entry name" value="LSDAT_euk"/>
    <property type="match status" value="1"/>
</dbReference>
<proteinExistence type="predicted"/>
<evidence type="ECO:0000256" key="3">
    <source>
        <dbReference type="ARBA" id="ARBA00022989"/>
    </source>
</evidence>
<dbReference type="Gene3D" id="3.40.50.450">
    <property type="match status" value="1"/>
</dbReference>
<feature type="transmembrane region" description="Helical" evidence="5">
    <location>
        <begin position="1276"/>
        <end position="1295"/>
    </location>
</feature>
<feature type="domain" description="TRPM SLOG" evidence="7">
    <location>
        <begin position="78"/>
        <end position="349"/>
    </location>
</feature>
<dbReference type="GeneID" id="16073508"/>
<dbReference type="GO" id="GO:0005886">
    <property type="term" value="C:plasma membrane"/>
    <property type="evidence" value="ECO:0007669"/>
    <property type="project" value="TreeGrafter"/>
</dbReference>
<evidence type="ECO:0008006" key="10">
    <source>
        <dbReference type="Google" id="ProtNLM"/>
    </source>
</evidence>
<feature type="transmembrane region" description="Helical" evidence="5">
    <location>
        <begin position="1051"/>
        <end position="1075"/>
    </location>
</feature>
<keyword evidence="3 5" id="KW-1133">Transmembrane helix</keyword>
<evidence type="ECO:0000259" key="7">
    <source>
        <dbReference type="Pfam" id="PF18139"/>
    </source>
</evidence>
<dbReference type="PANTHER" id="PTHR13800:SF1">
    <property type="entry name" value="TRANSIENT RECEPTOR POTENTIAL CATION CHANNEL TRPM"/>
    <property type="match status" value="1"/>
</dbReference>
<dbReference type="Gene3D" id="6.20.350.10">
    <property type="match status" value="1"/>
</dbReference>
<accession>F2UDI3</accession>
<dbReference type="KEGG" id="sre:PTSG_06043"/>
<dbReference type="GO" id="GO:0005261">
    <property type="term" value="F:monoatomic cation channel activity"/>
    <property type="evidence" value="ECO:0007669"/>
    <property type="project" value="TreeGrafter"/>
</dbReference>
<dbReference type="InterPro" id="IPR050927">
    <property type="entry name" value="TRPM"/>
</dbReference>
<dbReference type="InParanoid" id="F2UDI3"/>
<name>F2UDI3_SALR5</name>
<gene>
    <name evidence="8" type="ORF">PTSG_06043</name>
</gene>
<reference evidence="8" key="1">
    <citation type="submission" date="2009-08" db="EMBL/GenBank/DDBJ databases">
        <title>Annotation of Salpingoeca rosetta.</title>
        <authorList>
            <consortium name="The Broad Institute Genome Sequencing Platform"/>
            <person name="Russ C."/>
            <person name="Cuomo C."/>
            <person name="Burger G."/>
            <person name="Gray M.W."/>
            <person name="Holland P.W.H."/>
            <person name="King N."/>
            <person name="Lang F.B.F."/>
            <person name="Roger A.J."/>
            <person name="Ruiz-Trillo I."/>
            <person name="Young S.K."/>
            <person name="Zeng Q."/>
            <person name="Gargeya S."/>
            <person name="Alvarado L."/>
            <person name="Berlin A."/>
            <person name="Chapman S.B."/>
            <person name="Chen Z."/>
            <person name="Freedman E."/>
            <person name="Gellesch M."/>
            <person name="Goldberg J."/>
            <person name="Griggs A."/>
            <person name="Gujja S."/>
            <person name="Heilman E."/>
            <person name="Heiman D."/>
            <person name="Howarth C."/>
            <person name="Mehta T."/>
            <person name="Neiman D."/>
            <person name="Pearson M."/>
            <person name="Roberts A."/>
            <person name="Saif S."/>
            <person name="Shea T."/>
            <person name="Shenoy N."/>
            <person name="Sisk P."/>
            <person name="Stolte C."/>
            <person name="Sykes S."/>
            <person name="White J."/>
            <person name="Yandava C."/>
            <person name="Haas B."/>
            <person name="Nusbaum C."/>
            <person name="Birren B."/>
        </authorList>
    </citation>
    <scope>NUCLEOTIDE SEQUENCE [LARGE SCALE GENOMIC DNA]</scope>
    <source>
        <strain evidence="8">ATCC 50818</strain>
    </source>
</reference>
<dbReference type="RefSeq" id="XP_004992935.1">
    <property type="nucleotide sequence ID" value="XM_004992878.1"/>
</dbReference>
<comment type="subcellular location">
    <subcellularLocation>
        <location evidence="1">Membrane</location>
        <topology evidence="1">Multi-pass membrane protein</topology>
    </subcellularLocation>
</comment>